<evidence type="ECO:0000313" key="2">
    <source>
        <dbReference type="EMBL" id="OTF72330.1"/>
    </source>
</evidence>
<evidence type="ECO:0000313" key="3">
    <source>
        <dbReference type="Proteomes" id="UP000194236"/>
    </source>
</evidence>
<gene>
    <name evidence="2" type="ORF">BLA29_006555</name>
</gene>
<keyword evidence="3" id="KW-1185">Reference proteome</keyword>
<evidence type="ECO:0000256" key="1">
    <source>
        <dbReference type="SAM" id="MobiDB-lite"/>
    </source>
</evidence>
<feature type="compositionally biased region" description="Low complexity" evidence="1">
    <location>
        <begin position="274"/>
        <end position="287"/>
    </location>
</feature>
<dbReference type="AlphaFoldDB" id="A0A1Y3AV33"/>
<dbReference type="EMBL" id="MUJZ01056736">
    <property type="protein sequence ID" value="OTF72330.1"/>
    <property type="molecule type" value="Genomic_DNA"/>
</dbReference>
<organism evidence="2 3">
    <name type="scientific">Euroglyphus maynei</name>
    <name type="common">Mayne's house dust mite</name>
    <dbReference type="NCBI Taxonomy" id="6958"/>
    <lineage>
        <taxon>Eukaryota</taxon>
        <taxon>Metazoa</taxon>
        <taxon>Ecdysozoa</taxon>
        <taxon>Arthropoda</taxon>
        <taxon>Chelicerata</taxon>
        <taxon>Arachnida</taxon>
        <taxon>Acari</taxon>
        <taxon>Acariformes</taxon>
        <taxon>Sarcoptiformes</taxon>
        <taxon>Astigmata</taxon>
        <taxon>Psoroptidia</taxon>
        <taxon>Analgoidea</taxon>
        <taxon>Pyroglyphidae</taxon>
        <taxon>Pyroglyphinae</taxon>
        <taxon>Euroglyphus</taxon>
    </lineage>
</organism>
<protein>
    <submittedName>
        <fullName evidence="2">Uncharacterized protein</fullName>
    </submittedName>
</protein>
<feature type="region of interest" description="Disordered" evidence="1">
    <location>
        <begin position="246"/>
        <end position="297"/>
    </location>
</feature>
<feature type="compositionally biased region" description="Polar residues" evidence="1">
    <location>
        <begin position="249"/>
        <end position="259"/>
    </location>
</feature>
<feature type="region of interest" description="Disordered" evidence="1">
    <location>
        <begin position="337"/>
        <end position="357"/>
    </location>
</feature>
<proteinExistence type="predicted"/>
<feature type="compositionally biased region" description="Low complexity" evidence="1">
    <location>
        <begin position="337"/>
        <end position="356"/>
    </location>
</feature>
<sequence>MVVPMYKDSNLNKHLNLAQYNSYVVMPNSHNSNQKEINKNSQTSISKNDEIAKQFNDPIATLEEFIKKTINDASKIEPKKYSVTPSSSTMMTTTPLPTPSILATTIFPITPQSLETPKEQVYKKIKAINGYRRSRKYRPLISLDQNISTKRSNMTNSRHEQKDIVTNLTNSKIINLSDPSTITVYDTLRSNDVDQDRSSLSNTMDNQWPLTTTTQSPLLPKLAYGNRSAVIKTTNRPESWKESIDVPTDVNTSTTNAPQYSLDKQKNKQKIGIKIRLPSSTSTTTTTMLPETRPTSRNYTEYNYYDYDNYDNGQDYDMNNYDDEYYNNMLNEGKMPTTSTTTTTTTTLAPPQSSTTISSFHINTGKRQNITR</sequence>
<accession>A0A1Y3AV33</accession>
<comment type="caution">
    <text evidence="2">The sequence shown here is derived from an EMBL/GenBank/DDBJ whole genome shotgun (WGS) entry which is preliminary data.</text>
</comment>
<dbReference type="Proteomes" id="UP000194236">
    <property type="component" value="Unassembled WGS sequence"/>
</dbReference>
<reference evidence="2 3" key="1">
    <citation type="submission" date="2017-03" db="EMBL/GenBank/DDBJ databases">
        <title>Genome Survey of Euroglyphus maynei.</title>
        <authorList>
            <person name="Arlian L.G."/>
            <person name="Morgan M.S."/>
            <person name="Rider S.D."/>
        </authorList>
    </citation>
    <scope>NUCLEOTIDE SEQUENCE [LARGE SCALE GENOMIC DNA]</scope>
    <source>
        <strain evidence="2">Arlian Lab</strain>
        <tissue evidence="2">Whole body</tissue>
    </source>
</reference>
<name>A0A1Y3AV33_EURMA</name>